<dbReference type="Pfam" id="PF00588">
    <property type="entry name" value="SpoU_methylase"/>
    <property type="match status" value="1"/>
</dbReference>
<dbReference type="Pfam" id="PF08032">
    <property type="entry name" value="SpoU_sub_bind"/>
    <property type="match status" value="1"/>
</dbReference>
<dbReference type="NCBIfam" id="TIGR00186">
    <property type="entry name" value="rRNA_methyl_3"/>
    <property type="match status" value="1"/>
</dbReference>
<dbReference type="GO" id="GO:0008173">
    <property type="term" value="F:RNA methyltransferase activity"/>
    <property type="evidence" value="ECO:0007669"/>
    <property type="project" value="InterPro"/>
</dbReference>
<dbReference type="InterPro" id="IPR029026">
    <property type="entry name" value="tRNA_m1G_MTases_N"/>
</dbReference>
<dbReference type="InterPro" id="IPR013123">
    <property type="entry name" value="SpoU_subst-bd"/>
</dbReference>
<evidence type="ECO:0000259" key="3">
    <source>
        <dbReference type="SMART" id="SM00967"/>
    </source>
</evidence>
<dbReference type="EMBL" id="CACVAP010000020">
    <property type="protein sequence ID" value="CAA6799454.1"/>
    <property type="molecule type" value="Genomic_DNA"/>
</dbReference>
<dbReference type="InterPro" id="IPR001537">
    <property type="entry name" value="SpoU_MeTrfase"/>
</dbReference>
<dbReference type="InterPro" id="IPR004441">
    <property type="entry name" value="rRNA_MeTrfase_TrmH"/>
</dbReference>
<dbReference type="EC" id="2.1.1.-" evidence="4"/>
<evidence type="ECO:0000256" key="2">
    <source>
        <dbReference type="ARBA" id="ARBA00022679"/>
    </source>
</evidence>
<dbReference type="SUPFAM" id="SSF55315">
    <property type="entry name" value="L30e-like"/>
    <property type="match status" value="1"/>
</dbReference>
<dbReference type="AlphaFoldDB" id="A0A6S6S572"/>
<reference evidence="4" key="1">
    <citation type="submission" date="2020-01" db="EMBL/GenBank/DDBJ databases">
        <authorList>
            <person name="Meier V. D."/>
            <person name="Meier V D."/>
        </authorList>
    </citation>
    <scope>NUCLEOTIDE SEQUENCE</scope>
    <source>
        <strain evidence="4">HLG_WM_MAG_06</strain>
    </source>
</reference>
<feature type="domain" description="RNA 2-O ribose methyltransferase substrate binding" evidence="3">
    <location>
        <begin position="14"/>
        <end position="85"/>
    </location>
</feature>
<protein>
    <submittedName>
        <fullName evidence="4">23S rRNA (Guanosine-2'-O-) -methyltransferase rlmB (EC)</fullName>
        <ecNumber evidence="4">2.1.1.-</ecNumber>
    </submittedName>
</protein>
<dbReference type="GO" id="GO:0005829">
    <property type="term" value="C:cytosol"/>
    <property type="evidence" value="ECO:0007669"/>
    <property type="project" value="TreeGrafter"/>
</dbReference>
<keyword evidence="2 4" id="KW-0808">Transferase</keyword>
<dbReference type="Gene3D" id="3.30.1330.30">
    <property type="match status" value="1"/>
</dbReference>
<proteinExistence type="predicted"/>
<dbReference type="InterPro" id="IPR029028">
    <property type="entry name" value="Alpha/beta_knot_MTases"/>
</dbReference>
<dbReference type="GO" id="GO:0006396">
    <property type="term" value="P:RNA processing"/>
    <property type="evidence" value="ECO:0007669"/>
    <property type="project" value="InterPro"/>
</dbReference>
<dbReference type="Gene3D" id="3.40.1280.10">
    <property type="match status" value="1"/>
</dbReference>
<evidence type="ECO:0000256" key="1">
    <source>
        <dbReference type="ARBA" id="ARBA00022603"/>
    </source>
</evidence>
<dbReference type="InterPro" id="IPR029064">
    <property type="entry name" value="Ribosomal_eL30-like_sf"/>
</dbReference>
<accession>A0A6S6S572</accession>
<dbReference type="PANTHER" id="PTHR46429:SF1">
    <property type="entry name" value="23S RRNA (GUANOSINE-2'-O-)-METHYLTRANSFERASE RLMB"/>
    <property type="match status" value="1"/>
</dbReference>
<evidence type="ECO:0000313" key="4">
    <source>
        <dbReference type="EMBL" id="CAA6799454.1"/>
    </source>
</evidence>
<dbReference type="GO" id="GO:0032259">
    <property type="term" value="P:methylation"/>
    <property type="evidence" value="ECO:0007669"/>
    <property type="project" value="UniProtKB-KW"/>
</dbReference>
<organism evidence="4">
    <name type="scientific">uncultured Sulfurovum sp</name>
    <dbReference type="NCBI Taxonomy" id="269237"/>
    <lineage>
        <taxon>Bacteria</taxon>
        <taxon>Pseudomonadati</taxon>
        <taxon>Campylobacterota</taxon>
        <taxon>Epsilonproteobacteria</taxon>
        <taxon>Campylobacterales</taxon>
        <taxon>Sulfurovaceae</taxon>
        <taxon>Sulfurovum</taxon>
        <taxon>environmental samples</taxon>
    </lineage>
</organism>
<dbReference type="CDD" id="cd18095">
    <property type="entry name" value="SpoU-like_rRNA-MTase"/>
    <property type="match status" value="1"/>
</dbReference>
<dbReference type="SMART" id="SM00967">
    <property type="entry name" value="SpoU_sub_bind"/>
    <property type="match status" value="1"/>
</dbReference>
<sequence length="239" mass="26303">MIPITKKGKIFFMIIYGKQVCLHALQEHEARIKTIYIAKKGVLPQKLFDANRDKVKFLEEKWAQSMSKGGNHQGVLLEMEPLEQSDLATLKKERFILVLDSLTDTGNIGAIIRSAYALGVDGVIATGVKTLNTASMVRTSSGALLDIPFVIIPNILDVLNELKQVDFKVYGASMDGEELDKCVFSEKRVLVLGSEGAGLSKKAKSKVDETVSIEMVHEFDSLNVSAAAAILIHRMRNVI</sequence>
<gene>
    <name evidence="4" type="ORF">HELGO_WM11628</name>
</gene>
<keyword evidence="1 4" id="KW-0489">Methyltransferase</keyword>
<dbReference type="PANTHER" id="PTHR46429">
    <property type="entry name" value="23S RRNA (GUANOSINE-2'-O-)-METHYLTRANSFERASE RLMB"/>
    <property type="match status" value="1"/>
</dbReference>
<name>A0A6S6S572_9BACT</name>
<dbReference type="GO" id="GO:0003723">
    <property type="term" value="F:RNA binding"/>
    <property type="evidence" value="ECO:0007669"/>
    <property type="project" value="InterPro"/>
</dbReference>
<dbReference type="SUPFAM" id="SSF75217">
    <property type="entry name" value="alpha/beta knot"/>
    <property type="match status" value="1"/>
</dbReference>